<dbReference type="GO" id="GO:0005886">
    <property type="term" value="C:plasma membrane"/>
    <property type="evidence" value="ECO:0007669"/>
    <property type="project" value="UniProtKB-SubCell"/>
</dbReference>
<evidence type="ECO:0000256" key="5">
    <source>
        <dbReference type="ARBA" id="ARBA00023136"/>
    </source>
</evidence>
<protein>
    <submittedName>
        <fullName evidence="7">DoxX family protein</fullName>
    </submittedName>
</protein>
<feature type="transmembrane region" description="Helical" evidence="6">
    <location>
        <begin position="98"/>
        <end position="126"/>
    </location>
</feature>
<dbReference type="EMBL" id="CP016070">
    <property type="protein sequence ID" value="AOW79910.1"/>
    <property type="molecule type" value="Genomic_DNA"/>
</dbReference>
<dbReference type="PANTHER" id="PTHR33452:SF1">
    <property type="entry name" value="INNER MEMBRANE PROTEIN YPHA-RELATED"/>
    <property type="match status" value="1"/>
</dbReference>
<dbReference type="KEGG" id="halh:HTSR_0719"/>
<dbReference type="Proteomes" id="UP000185608">
    <property type="component" value="Chromosome"/>
</dbReference>
<name>A0A1D8S3H0_9EURY</name>
<feature type="transmembrane region" description="Helical" evidence="6">
    <location>
        <begin position="58"/>
        <end position="78"/>
    </location>
</feature>
<evidence type="ECO:0000256" key="3">
    <source>
        <dbReference type="ARBA" id="ARBA00022692"/>
    </source>
</evidence>
<evidence type="ECO:0000256" key="2">
    <source>
        <dbReference type="ARBA" id="ARBA00022475"/>
    </source>
</evidence>
<sequence length="178" mass="19756">MTQTIQANLPGGDLSLDLNGTWTAYWLFILRVVTGWWMFHAGLTKVWETYVLGSPFDAAWFIQFASQGTILEGVLALFNNSAGIALTNFMIPWGELLIGLGILLGAFTRLAAFFGGFLMFFFYFVNAGWSHGLFNSDLMALVLFVTIGIMGAGRIWGVDHYLEQMDWAQNPIARAILG</sequence>
<evidence type="ECO:0000256" key="4">
    <source>
        <dbReference type="ARBA" id="ARBA00022989"/>
    </source>
</evidence>
<keyword evidence="3 6" id="KW-0812">Transmembrane</keyword>
<keyword evidence="2" id="KW-1003">Cell membrane</keyword>
<evidence type="ECO:0000256" key="1">
    <source>
        <dbReference type="ARBA" id="ARBA00004651"/>
    </source>
</evidence>
<dbReference type="PANTHER" id="PTHR33452">
    <property type="entry name" value="OXIDOREDUCTASE CATD-RELATED"/>
    <property type="match status" value="1"/>
</dbReference>
<dbReference type="STRING" id="1873524.HSR6_0745"/>
<dbReference type="InterPro" id="IPR032808">
    <property type="entry name" value="DoxX"/>
</dbReference>
<accession>A0A1D8S3H0</accession>
<reference evidence="7 8" key="1">
    <citation type="submission" date="2016-06" db="EMBL/GenBank/DDBJ databases">
        <title>Discovery of anaerobic lithoheterotrophic haloarchaeon capable of sulfur respiration by hydrogen and formate.</title>
        <authorList>
            <person name="Sorokin D.Y."/>
            <person name="Kublanov I.V."/>
            <person name="Roman P."/>
            <person name="Sinninghe Damste J.S."/>
            <person name="Golyshin P.N."/>
            <person name="Rojo D."/>
            <person name="Ciordia S."/>
            <person name="Mena Md.C."/>
            <person name="Ferrer M."/>
            <person name="Smedile F."/>
            <person name="Messina E."/>
            <person name="La Cono V."/>
            <person name="Yakimov M.M."/>
        </authorList>
    </citation>
    <scope>NUCLEOTIDE SEQUENCE [LARGE SCALE GENOMIC DNA]</scope>
    <source>
        <strain evidence="7 8">HTSR1</strain>
    </source>
</reference>
<feature type="transmembrane region" description="Helical" evidence="6">
    <location>
        <begin position="24"/>
        <end position="46"/>
    </location>
</feature>
<gene>
    <name evidence="7" type="ORF">HTSR_0719</name>
</gene>
<organism evidence="7 8">
    <name type="scientific">Halodesulfurarchaeum formicicum</name>
    <dbReference type="NCBI Taxonomy" id="1873524"/>
    <lineage>
        <taxon>Archaea</taxon>
        <taxon>Methanobacteriati</taxon>
        <taxon>Methanobacteriota</taxon>
        <taxon>Stenosarchaea group</taxon>
        <taxon>Halobacteria</taxon>
        <taxon>Halobacteriales</taxon>
        <taxon>Halobacteriaceae</taxon>
        <taxon>Halodesulfurarchaeum</taxon>
    </lineage>
</organism>
<evidence type="ECO:0000313" key="8">
    <source>
        <dbReference type="Proteomes" id="UP000185608"/>
    </source>
</evidence>
<keyword evidence="5 6" id="KW-0472">Membrane</keyword>
<comment type="subcellular location">
    <subcellularLocation>
        <location evidence="1">Cell membrane</location>
        <topology evidence="1">Multi-pass membrane protein</topology>
    </subcellularLocation>
</comment>
<dbReference type="RefSeq" id="WP_070364646.1">
    <property type="nucleotide sequence ID" value="NZ_CP016070.1"/>
</dbReference>
<evidence type="ECO:0000313" key="7">
    <source>
        <dbReference type="EMBL" id="AOW79910.1"/>
    </source>
</evidence>
<dbReference type="InterPro" id="IPR051907">
    <property type="entry name" value="DoxX-like_oxidoreductase"/>
</dbReference>
<proteinExistence type="predicted"/>
<keyword evidence="4 6" id="KW-1133">Transmembrane helix</keyword>
<evidence type="ECO:0000256" key="6">
    <source>
        <dbReference type="SAM" id="Phobius"/>
    </source>
</evidence>
<dbReference type="GeneID" id="29828730"/>
<feature type="transmembrane region" description="Helical" evidence="6">
    <location>
        <begin position="138"/>
        <end position="157"/>
    </location>
</feature>
<dbReference type="Pfam" id="PF07681">
    <property type="entry name" value="DoxX"/>
    <property type="match status" value="1"/>
</dbReference>
<dbReference type="AlphaFoldDB" id="A0A1D8S3H0"/>